<sequence length="80" mass="8895">MPMMAKASPMGINRMLATDFEEPVVRSKFPETWMWIDSNVPISYDACARLRCSAWWHGHGWTTAASTSTSASCSTSSCPY</sequence>
<evidence type="ECO:0000313" key="1">
    <source>
        <dbReference type="Proteomes" id="UP000887565"/>
    </source>
</evidence>
<name>A0A915J986_ROMCU</name>
<protein>
    <submittedName>
        <fullName evidence="2">Uncharacterized protein</fullName>
    </submittedName>
</protein>
<dbReference type="AlphaFoldDB" id="A0A915J986"/>
<keyword evidence="1" id="KW-1185">Reference proteome</keyword>
<organism evidence="1 2">
    <name type="scientific">Romanomermis culicivorax</name>
    <name type="common">Nematode worm</name>
    <dbReference type="NCBI Taxonomy" id="13658"/>
    <lineage>
        <taxon>Eukaryota</taxon>
        <taxon>Metazoa</taxon>
        <taxon>Ecdysozoa</taxon>
        <taxon>Nematoda</taxon>
        <taxon>Enoplea</taxon>
        <taxon>Dorylaimia</taxon>
        <taxon>Mermithida</taxon>
        <taxon>Mermithoidea</taxon>
        <taxon>Mermithidae</taxon>
        <taxon>Romanomermis</taxon>
    </lineage>
</organism>
<reference evidence="2" key="1">
    <citation type="submission" date="2022-11" db="UniProtKB">
        <authorList>
            <consortium name="WormBaseParasite"/>
        </authorList>
    </citation>
    <scope>IDENTIFICATION</scope>
</reference>
<dbReference type="WBParaSite" id="nRc.2.0.1.t23034-RA">
    <property type="protein sequence ID" value="nRc.2.0.1.t23034-RA"/>
    <property type="gene ID" value="nRc.2.0.1.g23034"/>
</dbReference>
<proteinExistence type="predicted"/>
<accession>A0A915J986</accession>
<evidence type="ECO:0000313" key="2">
    <source>
        <dbReference type="WBParaSite" id="nRc.2.0.1.t23034-RA"/>
    </source>
</evidence>
<dbReference type="Gene3D" id="2.20.130.20">
    <property type="match status" value="1"/>
</dbReference>
<dbReference type="Proteomes" id="UP000887565">
    <property type="component" value="Unplaced"/>
</dbReference>